<keyword evidence="1" id="KW-0812">Transmembrane</keyword>
<reference evidence="2 3" key="1">
    <citation type="journal article" date="2009" name="PLoS ONE">
        <title>Methylobacterium genome sequences: a reference blueprint to investigate microbial metabolism of C1 compounds from natural and industrial sources.</title>
        <authorList>
            <person name="Vuilleumier S."/>
            <person name="Chistoserdova L."/>
            <person name="Lee M.-C."/>
            <person name="Bringel F."/>
            <person name="Lajus A."/>
            <person name="Zhou Y."/>
            <person name="Gourion B."/>
            <person name="Barbe V."/>
            <person name="Chang J."/>
            <person name="Cruveiller S."/>
            <person name="Dossat C."/>
            <person name="Gillett W."/>
            <person name="Gruffaz C."/>
            <person name="Haugen E."/>
            <person name="Hourcade E."/>
            <person name="Levy R."/>
            <person name="Mangenot S."/>
            <person name="Muller E."/>
            <person name="Nadalig T."/>
            <person name="Pagni M."/>
            <person name="Penny C."/>
            <person name="Peyraud R."/>
            <person name="Robinson D.G."/>
            <person name="Roche D."/>
            <person name="Rouy Z."/>
            <person name="Saenampechek C."/>
            <person name="Salvignol G."/>
            <person name="Vallenet D."/>
            <person name="Wu Z."/>
            <person name="Marx C.J."/>
            <person name="Vorholt J.A."/>
            <person name="Olson M.V."/>
            <person name="Kaul R."/>
            <person name="Weissenbach J."/>
            <person name="Medigue C."/>
            <person name="Lidstrom M.E."/>
        </authorList>
    </citation>
    <scope>NUCLEOTIDE SEQUENCE [LARGE SCALE GENOMIC DNA]</scope>
    <source>
        <strain evidence="3">ATCC 14718 / DSM 1338 / JCM 2805 / NCIMB 9133 / AM1</strain>
    </source>
</reference>
<dbReference type="KEGG" id="mea:Mex_2p0547"/>
<dbReference type="EMBL" id="CP001511">
    <property type="protein sequence ID" value="ACS43394.1"/>
    <property type="molecule type" value="Genomic_DNA"/>
</dbReference>
<name>C5B4L2_METEA</name>
<dbReference type="RefSeq" id="WP_012753850.1">
    <property type="nucleotide sequence ID" value="NC_012811.1"/>
</dbReference>
<keyword evidence="2" id="KW-0614">Plasmid</keyword>
<organism evidence="2 3">
    <name type="scientific">Methylorubrum extorquens (strain ATCC 14718 / DSM 1338 / JCM 2805 / NCIMB 9133 / AM1)</name>
    <name type="common">Methylobacterium extorquens</name>
    <dbReference type="NCBI Taxonomy" id="272630"/>
    <lineage>
        <taxon>Bacteria</taxon>
        <taxon>Pseudomonadati</taxon>
        <taxon>Pseudomonadota</taxon>
        <taxon>Alphaproteobacteria</taxon>
        <taxon>Hyphomicrobiales</taxon>
        <taxon>Methylobacteriaceae</taxon>
        <taxon>Methylorubrum</taxon>
    </lineage>
</organism>
<proteinExistence type="predicted"/>
<dbReference type="Proteomes" id="UP000009081">
    <property type="component" value="Plasmid megaplasmid"/>
</dbReference>
<feature type="transmembrane region" description="Helical" evidence="1">
    <location>
        <begin position="33"/>
        <end position="51"/>
    </location>
</feature>
<accession>C5B4L2</accession>
<gene>
    <name evidence="2" type="ordered locus">MexAM1_META2p0547</name>
</gene>
<protein>
    <submittedName>
        <fullName evidence="2">Uncharacterized protein</fullName>
    </submittedName>
</protein>
<keyword evidence="1" id="KW-0472">Membrane</keyword>
<evidence type="ECO:0000313" key="2">
    <source>
        <dbReference type="EMBL" id="ACS43394.1"/>
    </source>
</evidence>
<geneLocation type="plasmid" evidence="2 3">
    <name>megaplasmid</name>
</geneLocation>
<evidence type="ECO:0000313" key="3">
    <source>
        <dbReference type="Proteomes" id="UP000009081"/>
    </source>
</evidence>
<dbReference type="AlphaFoldDB" id="C5B4L2"/>
<evidence type="ECO:0000256" key="1">
    <source>
        <dbReference type="SAM" id="Phobius"/>
    </source>
</evidence>
<dbReference type="HOGENOM" id="CLU_2538673_0_0_5"/>
<sequence length="83" mass="9197">MAKTVAGRSGYKKPWRPKVRKVRRRKGISPMRVMIVLALAVGAGVWIGHFVQEYFNEGVESVAGVQKKPELPPHPSTGPISFQ</sequence>
<keyword evidence="3" id="KW-1185">Reference proteome</keyword>
<keyword evidence="1" id="KW-1133">Transmembrane helix</keyword>